<feature type="chain" id="PRO_5001489349" description="Protein kinase domain-containing protein" evidence="1">
    <location>
        <begin position="25"/>
        <end position="265"/>
    </location>
</feature>
<keyword evidence="3" id="KW-1185">Reference proteome</keyword>
<dbReference type="OrthoDB" id="4062651at2759"/>
<dbReference type="AlphaFoldDB" id="A0A016UXL6"/>
<accession>A0A016UXL6</accession>
<gene>
    <name evidence="2" type="primary">Acey_s0023.g700</name>
    <name evidence="2" type="ORF">Y032_0023g700</name>
</gene>
<organism evidence="2 3">
    <name type="scientific">Ancylostoma ceylanicum</name>
    <dbReference type="NCBI Taxonomy" id="53326"/>
    <lineage>
        <taxon>Eukaryota</taxon>
        <taxon>Metazoa</taxon>
        <taxon>Ecdysozoa</taxon>
        <taxon>Nematoda</taxon>
        <taxon>Chromadorea</taxon>
        <taxon>Rhabditida</taxon>
        <taxon>Rhabditina</taxon>
        <taxon>Rhabditomorpha</taxon>
        <taxon>Strongyloidea</taxon>
        <taxon>Ancylostomatidae</taxon>
        <taxon>Ancylostomatinae</taxon>
        <taxon>Ancylostoma</taxon>
    </lineage>
</organism>
<protein>
    <recommendedName>
        <fullName evidence="4">Protein kinase domain-containing protein</fullName>
    </recommendedName>
</protein>
<comment type="caution">
    <text evidence="2">The sequence shown here is derived from an EMBL/GenBank/DDBJ whole genome shotgun (WGS) entry which is preliminary data.</text>
</comment>
<dbReference type="PANTHER" id="PTHR46448">
    <property type="entry name" value="PROTEIN KINASE DOMAIN-CONTAINING PROTEIN"/>
    <property type="match status" value="1"/>
</dbReference>
<evidence type="ECO:0000256" key="1">
    <source>
        <dbReference type="SAM" id="SignalP"/>
    </source>
</evidence>
<name>A0A016UXL6_9BILA</name>
<reference evidence="3" key="1">
    <citation type="journal article" date="2015" name="Nat. Genet.">
        <title>The genome and transcriptome of the zoonotic hookworm Ancylostoma ceylanicum identify infection-specific gene families.</title>
        <authorList>
            <person name="Schwarz E.M."/>
            <person name="Hu Y."/>
            <person name="Antoshechkin I."/>
            <person name="Miller M.M."/>
            <person name="Sternberg P.W."/>
            <person name="Aroian R.V."/>
        </authorList>
    </citation>
    <scope>NUCLEOTIDE SEQUENCE</scope>
    <source>
        <strain evidence="3">HY135</strain>
    </source>
</reference>
<dbReference type="Proteomes" id="UP000024635">
    <property type="component" value="Unassembled WGS sequence"/>
</dbReference>
<dbReference type="GO" id="GO:0004715">
    <property type="term" value="F:non-membrane spanning protein tyrosine kinase activity"/>
    <property type="evidence" value="ECO:0007669"/>
    <property type="project" value="InterPro"/>
</dbReference>
<dbReference type="EMBL" id="JARK01001359">
    <property type="protein sequence ID" value="EYC19761.1"/>
    <property type="molecule type" value="Genomic_DNA"/>
</dbReference>
<evidence type="ECO:0000313" key="3">
    <source>
        <dbReference type="Proteomes" id="UP000024635"/>
    </source>
</evidence>
<keyword evidence="1" id="KW-0732">Signal</keyword>
<feature type="signal peptide" evidence="1">
    <location>
        <begin position="1"/>
        <end position="24"/>
    </location>
</feature>
<sequence length="265" mass="31219">MNRHFLWAAVIILVFLCRDDLLRYLHVIEDSLLPIDPLDLRFLGELQGTEHGLILKDSDPAYLNCSSWDLSLYEAVGYGWSKSIHALSATTVIKRPYLDGRTFQNCFHRNFGKEDWELRCRMEILRGFINEIRMLLLLRDKSNVIKLISYCIPWNPLKNLENVNILTERGTPLDLFMLLQLSLPQRDHLFKSLLSFFVKNPTLRLHDFRRQQLVMVNDQPKIVDFDEAYFTEDDSESDHYHSIIRRKLISELLVNYTDTGFQHGF</sequence>
<evidence type="ECO:0000313" key="2">
    <source>
        <dbReference type="EMBL" id="EYC19761.1"/>
    </source>
</evidence>
<proteinExistence type="predicted"/>
<evidence type="ECO:0008006" key="4">
    <source>
        <dbReference type="Google" id="ProtNLM"/>
    </source>
</evidence>
<dbReference type="InterPro" id="IPR042983">
    <property type="entry name" value="PKDCC"/>
</dbReference>
<dbReference type="STRING" id="53326.A0A016UXL6"/>
<dbReference type="PANTHER" id="PTHR46448:SF1">
    <property type="entry name" value="PROTEIN KINASE DOMAIN-CONTAINING PROTEIN"/>
    <property type="match status" value="1"/>
</dbReference>